<evidence type="ECO:0000256" key="17">
    <source>
        <dbReference type="SAM" id="MobiDB-lite"/>
    </source>
</evidence>
<feature type="transmembrane region" description="Helical" evidence="15">
    <location>
        <begin position="1682"/>
        <end position="1707"/>
    </location>
</feature>
<feature type="region of interest" description="Disordered" evidence="17">
    <location>
        <begin position="374"/>
        <end position="401"/>
    </location>
</feature>
<evidence type="ECO:0000256" key="15">
    <source>
        <dbReference type="RuleBase" id="RU361221"/>
    </source>
</evidence>
<feature type="region of interest" description="Disordered" evidence="17">
    <location>
        <begin position="553"/>
        <end position="588"/>
    </location>
</feature>
<keyword evidence="9 15" id="KW-1133">Transmembrane helix</keyword>
<dbReference type="PANTHER" id="PTHR45711">
    <property type="entry name" value="CHLORIDE CHANNEL PROTEIN"/>
    <property type="match status" value="1"/>
</dbReference>
<dbReference type="FunFam" id="3.90.1280.20:FF:000001">
    <property type="entry name" value="Chloride channel protein"/>
    <property type="match status" value="1"/>
</dbReference>
<dbReference type="InterPro" id="IPR000644">
    <property type="entry name" value="CBS_dom"/>
</dbReference>
<keyword evidence="13 15" id="KW-0868">Chloride</keyword>
<keyword evidence="21" id="KW-1185">Reference proteome</keyword>
<feature type="domain" description="CBS" evidence="19">
    <location>
        <begin position="1767"/>
        <end position="1833"/>
    </location>
</feature>
<evidence type="ECO:0000256" key="8">
    <source>
        <dbReference type="ARBA" id="ARBA00022840"/>
    </source>
</evidence>
<feature type="transmembrane region" description="Helical" evidence="15">
    <location>
        <begin position="1608"/>
        <end position="1628"/>
    </location>
</feature>
<comment type="caution">
    <text evidence="20">The sequence shown here is derived from an EMBL/GenBank/DDBJ whole genome shotgun (WGS) entry which is preliminary data.</text>
</comment>
<evidence type="ECO:0000256" key="13">
    <source>
        <dbReference type="ARBA" id="ARBA00023214"/>
    </source>
</evidence>
<keyword evidence="16" id="KW-0175">Coiled coil</keyword>
<keyword evidence="12 15" id="KW-0472">Membrane</keyword>
<dbReference type="Pfam" id="PF00654">
    <property type="entry name" value="Voltage_CLC"/>
    <property type="match status" value="1"/>
</dbReference>
<dbReference type="GO" id="GO:0005524">
    <property type="term" value="F:ATP binding"/>
    <property type="evidence" value="ECO:0007669"/>
    <property type="project" value="UniProtKB-KW"/>
</dbReference>
<reference evidence="20 21" key="1">
    <citation type="journal article" date="2021" name="Cell">
        <title>Tracing the genetic footprints of vertebrate landing in non-teleost ray-finned fishes.</title>
        <authorList>
            <person name="Bi X."/>
            <person name="Wang K."/>
            <person name="Yang L."/>
            <person name="Pan H."/>
            <person name="Jiang H."/>
            <person name="Wei Q."/>
            <person name="Fang M."/>
            <person name="Yu H."/>
            <person name="Zhu C."/>
            <person name="Cai Y."/>
            <person name="He Y."/>
            <person name="Gan X."/>
            <person name="Zeng H."/>
            <person name="Yu D."/>
            <person name="Zhu Y."/>
            <person name="Jiang H."/>
            <person name="Qiu Q."/>
            <person name="Yang H."/>
            <person name="Zhang Y.E."/>
            <person name="Wang W."/>
            <person name="Zhu M."/>
            <person name="He S."/>
            <person name="Zhang G."/>
        </authorList>
    </citation>
    <scope>NUCLEOTIDE SEQUENCE [LARGE SCALE GENOMIC DNA]</scope>
    <source>
        <strain evidence="20">Bchr_013</strain>
    </source>
</reference>
<feature type="coiled-coil region" evidence="16">
    <location>
        <begin position="305"/>
        <end position="332"/>
    </location>
</feature>
<evidence type="ECO:0000256" key="16">
    <source>
        <dbReference type="SAM" id="Coils"/>
    </source>
</evidence>
<keyword evidence="10 15" id="KW-0406">Ion transport</keyword>
<keyword evidence="11 14" id="KW-0129">CBS domain</keyword>
<keyword evidence="6" id="KW-0547">Nucleotide-binding</keyword>
<keyword evidence="7" id="KW-0967">Endosome</keyword>
<dbReference type="CDD" id="cd03684">
    <property type="entry name" value="ClC_3_like"/>
    <property type="match status" value="1"/>
</dbReference>
<evidence type="ECO:0000256" key="6">
    <source>
        <dbReference type="ARBA" id="ARBA00022741"/>
    </source>
</evidence>
<dbReference type="GO" id="GO:0005769">
    <property type="term" value="C:early endosome"/>
    <property type="evidence" value="ECO:0007669"/>
    <property type="project" value="TreeGrafter"/>
</dbReference>
<keyword evidence="2 15" id="KW-0813">Transport</keyword>
<dbReference type="InterPro" id="IPR046342">
    <property type="entry name" value="CBS_dom_sf"/>
</dbReference>
<evidence type="ECO:0000256" key="3">
    <source>
        <dbReference type="ARBA" id="ARBA00022449"/>
    </source>
</evidence>
<feature type="non-terminal residue" evidence="20">
    <location>
        <position position="1"/>
    </location>
</feature>
<dbReference type="SMART" id="SM00116">
    <property type="entry name" value="CBS"/>
    <property type="match status" value="2"/>
</dbReference>
<keyword evidence="3" id="KW-0050">Antiport</keyword>
<keyword evidence="5" id="KW-0677">Repeat</keyword>
<evidence type="ECO:0000313" key="20">
    <source>
        <dbReference type="EMBL" id="KAG2456549.1"/>
    </source>
</evidence>
<comment type="subcellular location">
    <subcellularLocation>
        <location evidence="1">Endosome membrane</location>
        <topology evidence="1">Multi-pass membrane protein</topology>
    </subcellularLocation>
    <subcellularLocation>
        <location evidence="15">Membrane</location>
        <topology evidence="15">Multi-pass membrane protein</topology>
    </subcellularLocation>
</comment>
<dbReference type="InterPro" id="IPR035892">
    <property type="entry name" value="C2_domain_sf"/>
</dbReference>
<evidence type="ECO:0000256" key="12">
    <source>
        <dbReference type="ARBA" id="ARBA00023136"/>
    </source>
</evidence>
<dbReference type="GO" id="GO:0015297">
    <property type="term" value="F:antiporter activity"/>
    <property type="evidence" value="ECO:0007669"/>
    <property type="project" value="UniProtKB-KW"/>
</dbReference>
<evidence type="ECO:0000256" key="2">
    <source>
        <dbReference type="ARBA" id="ARBA00022448"/>
    </source>
</evidence>
<feature type="compositionally biased region" description="Low complexity" evidence="17">
    <location>
        <begin position="465"/>
        <end position="480"/>
    </location>
</feature>
<organism evidence="20 21">
    <name type="scientific">Polypterus senegalus</name>
    <name type="common">Senegal bichir</name>
    <dbReference type="NCBI Taxonomy" id="55291"/>
    <lineage>
        <taxon>Eukaryota</taxon>
        <taxon>Metazoa</taxon>
        <taxon>Chordata</taxon>
        <taxon>Craniata</taxon>
        <taxon>Vertebrata</taxon>
        <taxon>Euteleostomi</taxon>
        <taxon>Actinopterygii</taxon>
        <taxon>Polypteriformes</taxon>
        <taxon>Polypteridae</taxon>
        <taxon>Polypterus</taxon>
    </lineage>
</organism>
<keyword evidence="8" id="KW-0067">ATP-binding</keyword>
<evidence type="ECO:0000256" key="11">
    <source>
        <dbReference type="ARBA" id="ARBA00023122"/>
    </source>
</evidence>
<dbReference type="Pfam" id="PF00168">
    <property type="entry name" value="C2"/>
    <property type="match status" value="1"/>
</dbReference>
<evidence type="ECO:0000256" key="7">
    <source>
        <dbReference type="ARBA" id="ARBA00022753"/>
    </source>
</evidence>
<dbReference type="InterPro" id="IPR001807">
    <property type="entry name" value="ClC"/>
</dbReference>
<dbReference type="Pfam" id="PF25802">
    <property type="entry name" value="WWC1"/>
    <property type="match status" value="1"/>
</dbReference>
<dbReference type="SUPFAM" id="SSF54631">
    <property type="entry name" value="CBS-domain pair"/>
    <property type="match status" value="1"/>
</dbReference>
<dbReference type="FunFam" id="1.10.3080.10:FF:000016">
    <property type="entry name" value="Chloride channel protein"/>
    <property type="match status" value="1"/>
</dbReference>
<evidence type="ECO:0000259" key="18">
    <source>
        <dbReference type="PROSITE" id="PS50004"/>
    </source>
</evidence>
<keyword evidence="4 15" id="KW-0812">Transmembrane</keyword>
<feature type="transmembrane region" description="Helical" evidence="15">
    <location>
        <begin position="1421"/>
        <end position="1437"/>
    </location>
</feature>
<dbReference type="InterPro" id="IPR014743">
    <property type="entry name" value="Cl-channel_core"/>
</dbReference>
<dbReference type="Gene3D" id="2.60.40.150">
    <property type="entry name" value="C2 domain"/>
    <property type="match status" value="1"/>
</dbReference>
<evidence type="ECO:0000256" key="1">
    <source>
        <dbReference type="ARBA" id="ARBA00004337"/>
    </source>
</evidence>
<sequence length="1970" mass="220800">MAFLDATPSRAPSVAVCSQEPAVLIVKPVIVLPHQGKPSLLWTGGGPWETTQIEDPRTQWRQEQERMLKEYLVVAQEALDAKKAIYFVKQQRLELAQQEYLHLHELSEEDSCSHASFTLAAMQYSVKAKKTKVPKKCGTENGIDRKMSTSQTNYKLDEAQAIINELRSIKKAINIGEKERQDLIQSLAKLTVGFRNSCYISDSLQDLQSSHEALGDTCLPQQYCDAGCQTDIIGEFDAGDASRLAGRIRLSWQYEEAKKSIQLQLAQLDNEGWPGKAEVDRDRDRLQLLREKEALLQELTLMSQQQRSTEEKLRLEVQKKRLEEEIQKAYSTTPQGTNERILQQEKKNVLLRQLEEATRITTYLHSQLKSVSANSLTASSGSSRGSLASSRGSLTSSRGSLSSVSFTDIYGLPQYDRVETSVYGDSQHLRFDLFPFDVVAKDTIVYGSDPINMIKSRRSLDTPQSLASLSSRSSLSSLSPPSSPLDTPCHSVSRESPLTQMTEEYVELAGRGILEGIRGHTHVSPLASEGTQSAGPSNQYGGLALQNKGLKESIAQGGPNSQGTAGVTLRSNSTGRSSRRARRVSAGVSEDALATDSGVFEAWSKSRSEESEEVHYVNDAASGEAPQIQLGLMYDVLKERLVVHLLQMKNLNEALVKEGLKIFIQIHLLPSDPSTMSTYSSKILDLQTTVKFNEGFHIPVSAKVVGHSSLQLYVLLTGHLTEEVLLGSAHISLADYESSTEISVQWFKVCIVSGTDTRHRRNSNQFIERSPETLSNQTNDKNMDSVSALLACTSVQLEAVEQELVSERVKMNYSSENIQDLERKEEQTEAVSERSWQADSVDSGCSNSIAFGPHCPESLCGEAVFEEPEEFCVTRTTKLLPAKVDKETNTEGPVLERLTVRPKERIGRRSHGSPFVRSSTIVRSQTFSPGARSQYVCRLYRSDSDSSTLPKKSPFIRNTTERRTLRYKQSYRSSLAEQSTRTSLDLELDLQASRTRQRQLNDELSNLRELKQRLEEAQDQGRMELPHYVLRDERFRSVLREAERQARQSKQEQLQEEAAERMLRKASKEVLQMRGQNQNESLPVHTFRCVYYEMPSNCMCDMLRHVLISSDKFMFVKQIHDIQTPVVLTGRCGVEMLQNSSECESLISLIMSTTGEMNGSGNLMDFLDEPVPDSGTYEDFHTIDWLREKSRDTDRHRKITSKSRESIWDFIKSLLDAWSGWVVMLFIGLLAVFRSDSVMLTVFQITIVRDGRQFILTSNPRPLEGVLRATWRCPEFPQGIMNNGVRLQSPAGYHGSHQGTLQGGPIACIIARKYSLVMGTEEIKYFRAKEKEEDFICPGGSAYVLNYFLYVMWALAFSFLAVSLVRVFAPYACGSGIPEIKTILSGFIIRGYLGKWTLLIKPVTLVLVVSSGLSLGKEGPMVHVACCCGNLFCSLFSKYSKNEAKRREVSYYFPLKTLWRSFFAALVAAFTLRSINPFGNSRLVLFYVEYHTPWYMAELIPFILLGVFGGLWGTLFIRANIAWCRRRKTTQLGKYPVLEVIAVTAITAILAFPNPYTRRSTSKLVSELFNDCGALESSQLCDYINDPNMTRPVDDIPDRPAGPGVYSALWQLALALIFKIFITIFTFGMKIPSGLFIPSMAVGAIAGRIVGIAVEQMAYHHHDWIIFRNWCRPGADCVTPGLYAMVGAAACLGGVTRMTVSLVVIMFELTGGLEYIVPLMAAAVTSKWVADAFGKEGIYESHIKLNGYPFLDVKDEFTHRTLATDVMRPRRNEPPLAILTQDSTTVEDVETLIKDTDYNGFPVVVSRESERLIGFVQRRDLILAIKNARQKQEGVVSNSVVYFIEDVPQLPASSPQPLKLRRILNLSPFTVTDHTPMETVVDIFRKLGLRQCLVTRSGFYEGLVVNMLTFPSNAAKWNTAVGKNSHGKEALKDIQHVVKKKLSEAKGGYNSKLENQLTQKIFWIYGMELE</sequence>
<evidence type="ECO:0000256" key="9">
    <source>
        <dbReference type="ARBA" id="ARBA00022989"/>
    </source>
</evidence>
<evidence type="ECO:0000256" key="5">
    <source>
        <dbReference type="ARBA" id="ARBA00022737"/>
    </source>
</evidence>
<dbReference type="GO" id="GO:0008021">
    <property type="term" value="C:synaptic vesicle"/>
    <property type="evidence" value="ECO:0007669"/>
    <property type="project" value="TreeGrafter"/>
</dbReference>
<dbReference type="Gene3D" id="3.90.1280.20">
    <property type="match status" value="2"/>
</dbReference>
<dbReference type="InterPro" id="IPR057747">
    <property type="entry name" value="WWC1_hairpin"/>
</dbReference>
<feature type="transmembrane region" description="Helical" evidence="15">
    <location>
        <begin position="1537"/>
        <end position="1556"/>
    </location>
</feature>
<feature type="transmembrane region" description="Helical" evidence="15">
    <location>
        <begin position="1635"/>
        <end position="1654"/>
    </location>
</feature>
<dbReference type="SUPFAM" id="SSF81340">
    <property type="entry name" value="Clc chloride channel"/>
    <property type="match status" value="1"/>
</dbReference>
<dbReference type="GO" id="GO:0010008">
    <property type="term" value="C:endosome membrane"/>
    <property type="evidence" value="ECO:0007669"/>
    <property type="project" value="UniProtKB-SubCell"/>
</dbReference>
<dbReference type="PANTHER" id="PTHR45711:SF2">
    <property type="entry name" value="H(+)_CL(-) EXCHANGE TRANSPORTER 4"/>
    <property type="match status" value="1"/>
</dbReference>
<proteinExistence type="inferred from homology"/>
<feature type="domain" description="C2" evidence="18">
    <location>
        <begin position="624"/>
        <end position="747"/>
    </location>
</feature>
<dbReference type="Gene3D" id="1.10.3080.10">
    <property type="entry name" value="Clc chloride channel"/>
    <property type="match status" value="1"/>
</dbReference>
<protein>
    <recommendedName>
        <fullName evidence="15">Chloride channel protein</fullName>
    </recommendedName>
</protein>
<feature type="region of interest" description="Disordered" evidence="17">
    <location>
        <begin position="465"/>
        <end position="498"/>
    </location>
</feature>
<feature type="coiled-coil region" evidence="16">
    <location>
        <begin position="990"/>
        <end position="1069"/>
    </location>
</feature>
<dbReference type="EMBL" id="JAATIS010008602">
    <property type="protein sequence ID" value="KAG2456549.1"/>
    <property type="molecule type" value="Genomic_DNA"/>
</dbReference>
<evidence type="ECO:0000256" key="4">
    <source>
        <dbReference type="ARBA" id="ARBA00022692"/>
    </source>
</evidence>
<dbReference type="PROSITE" id="PS50004">
    <property type="entry name" value="C2"/>
    <property type="match status" value="1"/>
</dbReference>
<feature type="transmembrane region" description="Helical" evidence="15">
    <location>
        <begin position="1495"/>
        <end position="1517"/>
    </location>
</feature>
<dbReference type="PROSITE" id="PS51371">
    <property type="entry name" value="CBS"/>
    <property type="match status" value="1"/>
</dbReference>
<dbReference type="SUPFAM" id="SSF49562">
    <property type="entry name" value="C2 domain (Calcium/lipid-binding domain, CaLB)"/>
    <property type="match status" value="1"/>
</dbReference>
<dbReference type="GO" id="GO:0005886">
    <property type="term" value="C:plasma membrane"/>
    <property type="evidence" value="ECO:0007669"/>
    <property type="project" value="TreeGrafter"/>
</dbReference>
<name>A0A8X7WVV6_POLSE</name>
<gene>
    <name evidence="20" type="primary">Clcn4</name>
    <name evidence="20" type="ORF">GTO96_0012808</name>
</gene>
<dbReference type="InterPro" id="IPR000008">
    <property type="entry name" value="C2_dom"/>
</dbReference>
<evidence type="ECO:0000313" key="21">
    <source>
        <dbReference type="Proteomes" id="UP000886611"/>
    </source>
</evidence>
<dbReference type="GO" id="GO:0005794">
    <property type="term" value="C:Golgi apparatus"/>
    <property type="evidence" value="ECO:0007669"/>
    <property type="project" value="TreeGrafter"/>
</dbReference>
<comment type="similarity">
    <text evidence="15">Belongs to the chloride channel (TC 2.A.49) family.</text>
</comment>
<dbReference type="Pfam" id="PF00571">
    <property type="entry name" value="CBS"/>
    <property type="match status" value="1"/>
</dbReference>
<comment type="caution">
    <text evidence="15">Lacks conserved residue(s) required for the propagation of feature annotation.</text>
</comment>
<evidence type="ECO:0000256" key="10">
    <source>
        <dbReference type="ARBA" id="ARBA00023065"/>
    </source>
</evidence>
<dbReference type="GO" id="GO:0005247">
    <property type="term" value="F:voltage-gated chloride channel activity"/>
    <property type="evidence" value="ECO:0007669"/>
    <property type="project" value="TreeGrafter"/>
</dbReference>
<dbReference type="CDD" id="cd04591">
    <property type="entry name" value="CBS_pair_voltage-gated_CLC_euk_bac"/>
    <property type="match status" value="1"/>
</dbReference>
<dbReference type="Proteomes" id="UP000886611">
    <property type="component" value="Unassembled WGS sequence"/>
</dbReference>
<evidence type="ECO:0000259" key="19">
    <source>
        <dbReference type="PROSITE" id="PS51371"/>
    </source>
</evidence>
<accession>A0A8X7WVV6</accession>
<evidence type="ECO:0000256" key="14">
    <source>
        <dbReference type="PROSITE-ProRule" id="PRU00703"/>
    </source>
</evidence>
<feature type="transmembrane region" description="Helical" evidence="15">
    <location>
        <begin position="1458"/>
        <end position="1475"/>
    </location>
</feature>
<feature type="non-terminal residue" evidence="20">
    <location>
        <position position="1970"/>
    </location>
</feature>
<dbReference type="PRINTS" id="PR00762">
    <property type="entry name" value="CLCHANNEL"/>
</dbReference>
<feature type="transmembrane region" description="Helical" evidence="15">
    <location>
        <begin position="1393"/>
        <end position="1415"/>
    </location>
</feature>